<evidence type="ECO:0000259" key="1">
    <source>
        <dbReference type="Pfam" id="PF13354"/>
    </source>
</evidence>
<accession>A0A919CJI7</accession>
<organism evidence="2 3">
    <name type="scientific">Parahalioglobus pacificus</name>
    <dbReference type="NCBI Taxonomy" id="930806"/>
    <lineage>
        <taxon>Bacteria</taxon>
        <taxon>Pseudomonadati</taxon>
        <taxon>Pseudomonadota</taxon>
        <taxon>Gammaproteobacteria</taxon>
        <taxon>Cellvibrionales</taxon>
        <taxon>Halieaceae</taxon>
        <taxon>Parahalioglobus</taxon>
    </lineage>
</organism>
<keyword evidence="3" id="KW-1185">Reference proteome</keyword>
<dbReference type="GO" id="GO:0008800">
    <property type="term" value="F:beta-lactamase activity"/>
    <property type="evidence" value="ECO:0007669"/>
    <property type="project" value="InterPro"/>
</dbReference>
<dbReference type="SUPFAM" id="SSF56601">
    <property type="entry name" value="beta-lactamase/transpeptidase-like"/>
    <property type="match status" value="1"/>
</dbReference>
<dbReference type="InterPro" id="IPR045155">
    <property type="entry name" value="Beta-lactam_cat"/>
</dbReference>
<proteinExistence type="predicted"/>
<evidence type="ECO:0000313" key="2">
    <source>
        <dbReference type="EMBL" id="GHD28541.1"/>
    </source>
</evidence>
<gene>
    <name evidence="2" type="ORF">GCM10007053_08010</name>
</gene>
<dbReference type="AlphaFoldDB" id="A0A919CJI7"/>
<dbReference type="GO" id="GO:0030655">
    <property type="term" value="P:beta-lactam antibiotic catabolic process"/>
    <property type="evidence" value="ECO:0007669"/>
    <property type="project" value="InterPro"/>
</dbReference>
<evidence type="ECO:0000313" key="3">
    <source>
        <dbReference type="Proteomes" id="UP000644693"/>
    </source>
</evidence>
<sequence>MILLLATAAHAATTPDYHRPGDLAPPQDEQLEAALGKTLCAAGYCPLLADDSLAVALVIMDSDGDAHLAMANGHRMMYAASLPKVAILFGAMVEAQSGVLTIDPALEDDLQRMIRVSCNPCATRVLERVGRERLLDILMDSQYDLYDETRSGGLWVGKDYAKRGAYRRDPVAKLSHGATVYQVARLYYSLENHSLLNKTYSERMLNAMKDPAIAHKFVAGLKEVDGDFELWRKSGTWKNFHADSVIVKGEGLHYIAVAMVENPAGEVILRDLIQHLHRLVQAHGEP</sequence>
<dbReference type="Pfam" id="PF13354">
    <property type="entry name" value="Beta-lactamase2"/>
    <property type="match status" value="1"/>
</dbReference>
<protein>
    <recommendedName>
        <fullName evidence="1">Beta-lactamase class A catalytic domain-containing protein</fullName>
    </recommendedName>
</protein>
<reference evidence="2" key="2">
    <citation type="submission" date="2020-09" db="EMBL/GenBank/DDBJ databases">
        <authorList>
            <person name="Sun Q."/>
            <person name="Kim S."/>
        </authorList>
    </citation>
    <scope>NUCLEOTIDE SEQUENCE</scope>
    <source>
        <strain evidence="2">KCTC 23430</strain>
    </source>
</reference>
<feature type="domain" description="Beta-lactamase class A catalytic" evidence="1">
    <location>
        <begin position="106"/>
        <end position="260"/>
    </location>
</feature>
<dbReference type="Proteomes" id="UP000644693">
    <property type="component" value="Unassembled WGS sequence"/>
</dbReference>
<name>A0A919CJI7_9GAMM</name>
<reference evidence="2" key="1">
    <citation type="journal article" date="2014" name="Int. J. Syst. Evol. Microbiol.">
        <title>Complete genome sequence of Corynebacterium casei LMG S-19264T (=DSM 44701T), isolated from a smear-ripened cheese.</title>
        <authorList>
            <consortium name="US DOE Joint Genome Institute (JGI-PGF)"/>
            <person name="Walter F."/>
            <person name="Albersmeier A."/>
            <person name="Kalinowski J."/>
            <person name="Ruckert C."/>
        </authorList>
    </citation>
    <scope>NUCLEOTIDE SEQUENCE</scope>
    <source>
        <strain evidence="2">KCTC 23430</strain>
    </source>
</reference>
<dbReference type="EMBL" id="BMYM01000001">
    <property type="protein sequence ID" value="GHD28541.1"/>
    <property type="molecule type" value="Genomic_DNA"/>
</dbReference>
<dbReference type="InterPro" id="IPR012338">
    <property type="entry name" value="Beta-lactam/transpept-like"/>
</dbReference>
<comment type="caution">
    <text evidence="2">The sequence shown here is derived from an EMBL/GenBank/DDBJ whole genome shotgun (WGS) entry which is preliminary data.</text>
</comment>
<dbReference type="Gene3D" id="3.40.710.10">
    <property type="entry name" value="DD-peptidase/beta-lactamase superfamily"/>
    <property type="match status" value="1"/>
</dbReference>